<proteinExistence type="predicted"/>
<dbReference type="STRING" id="1166073.SAMN05192530_10482"/>
<gene>
    <name evidence="3" type="ORF">SAMN05192530_10482</name>
</gene>
<protein>
    <submittedName>
        <fullName evidence="3">Predicted ATP-dependent endonuclease of the OLD family, contains P-loop ATPase and TOPRIM domains</fullName>
    </submittedName>
</protein>
<accession>A0A1H0HGY2</accession>
<evidence type="ECO:0000259" key="1">
    <source>
        <dbReference type="Pfam" id="PF13304"/>
    </source>
</evidence>
<name>A0A1H0HGY2_9HYPH</name>
<dbReference type="GO" id="GO:0016887">
    <property type="term" value="F:ATP hydrolysis activity"/>
    <property type="evidence" value="ECO:0007669"/>
    <property type="project" value="InterPro"/>
</dbReference>
<dbReference type="InterPro" id="IPR027417">
    <property type="entry name" value="P-loop_NTPase"/>
</dbReference>
<dbReference type="GO" id="GO:0005524">
    <property type="term" value="F:ATP binding"/>
    <property type="evidence" value="ECO:0007669"/>
    <property type="project" value="InterPro"/>
</dbReference>
<dbReference type="Pfam" id="PF13476">
    <property type="entry name" value="AAA_23"/>
    <property type="match status" value="1"/>
</dbReference>
<keyword evidence="4" id="KW-1185">Reference proteome</keyword>
<dbReference type="OrthoDB" id="9816534at2"/>
<dbReference type="InterPro" id="IPR003959">
    <property type="entry name" value="ATPase_AAA_core"/>
</dbReference>
<dbReference type="GO" id="GO:0006302">
    <property type="term" value="P:double-strand break repair"/>
    <property type="evidence" value="ECO:0007669"/>
    <property type="project" value="InterPro"/>
</dbReference>
<keyword evidence="3" id="KW-0540">Nuclease</keyword>
<reference evidence="3 4" key="1">
    <citation type="submission" date="2016-10" db="EMBL/GenBank/DDBJ databases">
        <authorList>
            <person name="de Groot N.N."/>
        </authorList>
    </citation>
    <scope>NUCLEOTIDE SEQUENCE [LARGE SCALE GENOMIC DNA]</scope>
    <source>
        <strain evidence="4">L7-484,KACC 16230,DSM 25025</strain>
    </source>
</reference>
<keyword evidence="3" id="KW-0378">Hydrolase</keyword>
<dbReference type="GO" id="GO:0004519">
    <property type="term" value="F:endonuclease activity"/>
    <property type="evidence" value="ECO:0007669"/>
    <property type="project" value="UniProtKB-KW"/>
</dbReference>
<sequence length="571" mass="60791">MARIRKLEIENFRGIRGLEWHPSPGFNCLVGPGDAGKSTVLDAIDLCLGARRNPQFTDSDFHGLDCDRSVAIRATVGDLPPDLQSFEAHGHHLRGYDPLLGSVEDEPGNGLDTVLTVELRVGDDLEPRWCLVSDRATRAGVERSLSWRDRLKLAPTRLSGAGGHHLGWSRGSILNRLSDERADVSAAVSRAARQTRSSLGTEAGSDLAKALASVHALSVRLGVPVGDGVTAMLDARSMAFGNGTISLHDEGGVPLQGLGLGSSRLLVAGMQREAGSGSSIVLVDELEHGLEPHRIHSLLSELGAADRREPLQVFATTHSPVVVKELSVGQLHVARRSREGIASLRRVAATEEMQKAVRACSEALLSRTVLVCEGPTEIGLVRGLDRFRTAGGSAPAGALGVAFVDGNGQNTYRRALAFQALGYRTAILRDRDKEPDPTEAAAFARSGGVTFAWRQGNATEDELFAALTDGAVGSMLDAAASCRTREHVDSNIRSLSNGKTTLDNVELDIVCGALDRETRAFLGKAANKGKWFKTITDMQDVASDVVGPDLSSADPEFVKVVNDVFGWLAGA</sequence>
<dbReference type="InterPro" id="IPR038729">
    <property type="entry name" value="Rad50/SbcC_AAA"/>
</dbReference>
<feature type="domain" description="Rad50/SbcC-type AAA" evidence="2">
    <location>
        <begin position="6"/>
        <end position="55"/>
    </location>
</feature>
<dbReference type="Gene3D" id="3.40.50.300">
    <property type="entry name" value="P-loop containing nucleotide triphosphate hydrolases"/>
    <property type="match status" value="1"/>
</dbReference>
<evidence type="ECO:0000313" key="4">
    <source>
        <dbReference type="Proteomes" id="UP000198793"/>
    </source>
</evidence>
<dbReference type="PANTHER" id="PTHR43581:SF4">
    <property type="entry name" value="ATP_GTP PHOSPHATASE"/>
    <property type="match status" value="1"/>
</dbReference>
<evidence type="ECO:0000259" key="2">
    <source>
        <dbReference type="Pfam" id="PF13476"/>
    </source>
</evidence>
<dbReference type="EMBL" id="FNIT01000004">
    <property type="protein sequence ID" value="SDO18111.1"/>
    <property type="molecule type" value="Genomic_DNA"/>
</dbReference>
<organism evidence="3 4">
    <name type="scientific">Aureimonas jatrophae</name>
    <dbReference type="NCBI Taxonomy" id="1166073"/>
    <lineage>
        <taxon>Bacteria</taxon>
        <taxon>Pseudomonadati</taxon>
        <taxon>Pseudomonadota</taxon>
        <taxon>Alphaproteobacteria</taxon>
        <taxon>Hyphomicrobiales</taxon>
        <taxon>Aurantimonadaceae</taxon>
        <taxon>Aureimonas</taxon>
    </lineage>
</organism>
<keyword evidence="3" id="KW-0255">Endonuclease</keyword>
<dbReference type="InterPro" id="IPR051396">
    <property type="entry name" value="Bact_Antivir_Def_Nuclease"/>
</dbReference>
<dbReference type="AlphaFoldDB" id="A0A1H0HGY2"/>
<evidence type="ECO:0000313" key="3">
    <source>
        <dbReference type="EMBL" id="SDO18111.1"/>
    </source>
</evidence>
<dbReference type="SUPFAM" id="SSF52540">
    <property type="entry name" value="P-loop containing nucleoside triphosphate hydrolases"/>
    <property type="match status" value="1"/>
</dbReference>
<dbReference type="Pfam" id="PF13304">
    <property type="entry name" value="AAA_21"/>
    <property type="match status" value="1"/>
</dbReference>
<dbReference type="PANTHER" id="PTHR43581">
    <property type="entry name" value="ATP/GTP PHOSPHATASE"/>
    <property type="match status" value="1"/>
</dbReference>
<feature type="domain" description="ATPase AAA-type core" evidence="1">
    <location>
        <begin position="224"/>
        <end position="323"/>
    </location>
</feature>
<dbReference type="Proteomes" id="UP000198793">
    <property type="component" value="Unassembled WGS sequence"/>
</dbReference>